<reference evidence="2 3" key="1">
    <citation type="submission" date="2015-11" db="EMBL/GenBank/DDBJ databases">
        <title>Expanding the genomic diversity of Burkholderia species for the development of highly accurate diagnostics.</title>
        <authorList>
            <person name="Sahl J."/>
            <person name="Keim P."/>
            <person name="Wagner D."/>
        </authorList>
    </citation>
    <scope>NUCLEOTIDE SEQUENCE [LARGE SCALE GENOMIC DNA]</scope>
    <source>
        <strain evidence="2 3">MSMB1137WGS</strain>
    </source>
</reference>
<protein>
    <recommendedName>
        <fullName evidence="1">Peptidase S74 domain-containing protein</fullName>
    </recommendedName>
</protein>
<dbReference type="AlphaFoldDB" id="A0AAW3NHK0"/>
<dbReference type="PROSITE" id="PS51688">
    <property type="entry name" value="ICA"/>
    <property type="match status" value="1"/>
</dbReference>
<name>A0AAW3NHK0_9BURK</name>
<dbReference type="Pfam" id="PF13884">
    <property type="entry name" value="Peptidase_S74"/>
    <property type="match status" value="1"/>
</dbReference>
<evidence type="ECO:0000313" key="3">
    <source>
        <dbReference type="Proteomes" id="UP000056732"/>
    </source>
</evidence>
<accession>A0AAW3NHK0</accession>
<dbReference type="Proteomes" id="UP000056732">
    <property type="component" value="Unassembled WGS sequence"/>
</dbReference>
<evidence type="ECO:0000259" key="1">
    <source>
        <dbReference type="PROSITE" id="PS51688"/>
    </source>
</evidence>
<proteinExistence type="predicted"/>
<dbReference type="EMBL" id="LPDO01000040">
    <property type="protein sequence ID" value="KVT57898.1"/>
    <property type="molecule type" value="Genomic_DNA"/>
</dbReference>
<feature type="domain" description="Peptidase S74" evidence="1">
    <location>
        <begin position="50"/>
        <end position="139"/>
    </location>
</feature>
<dbReference type="InterPro" id="IPR030392">
    <property type="entry name" value="S74_ICA"/>
</dbReference>
<evidence type="ECO:0000313" key="2">
    <source>
        <dbReference type="EMBL" id="KVT57898.1"/>
    </source>
</evidence>
<comment type="caution">
    <text evidence="2">The sequence shown here is derived from an EMBL/GenBank/DDBJ whole genome shotgun (WGS) entry which is preliminary data.</text>
</comment>
<organism evidence="2 3">
    <name type="scientific">Burkholderia ubonensis</name>
    <dbReference type="NCBI Taxonomy" id="101571"/>
    <lineage>
        <taxon>Bacteria</taxon>
        <taxon>Pseudomonadati</taxon>
        <taxon>Pseudomonadota</taxon>
        <taxon>Betaproteobacteria</taxon>
        <taxon>Burkholderiales</taxon>
        <taxon>Burkholderiaceae</taxon>
        <taxon>Burkholderia</taxon>
        <taxon>Burkholderia cepacia complex</taxon>
    </lineage>
</organism>
<gene>
    <name evidence="2" type="ORF">WK53_27970</name>
</gene>
<sequence>MATDARIGLASYNFTAAVQMRCSLNMQLDVVDVAAGLWAKVAASAFNVTSDRAFKNDIRPLSDGLDKVLKLAGVYYSDANTGKASIGVIAQDVQDVFPEVVNVIDAEGHLAVDYSKLVGPLIESIKSLAVRVSELEANIAA</sequence>